<gene>
    <name evidence="1" type="ORF">UFOPK3770_00156</name>
</gene>
<dbReference type="AlphaFoldDB" id="A0A6J5YKN5"/>
<dbReference type="InterPro" id="IPR026002">
    <property type="entry name" value="ATC_hydrolase-like"/>
</dbReference>
<reference evidence="1" key="1">
    <citation type="submission" date="2020-05" db="EMBL/GenBank/DDBJ databases">
        <authorList>
            <person name="Chiriac C."/>
            <person name="Salcher M."/>
            <person name="Ghai R."/>
            <person name="Kavagutti S V."/>
        </authorList>
    </citation>
    <scope>NUCLEOTIDE SEQUENCE</scope>
</reference>
<protein>
    <submittedName>
        <fullName evidence="1">Unannotated protein</fullName>
    </submittedName>
</protein>
<dbReference type="Pfam" id="PF14196">
    <property type="entry name" value="ATC_hydrolase"/>
    <property type="match status" value="1"/>
</dbReference>
<sequence>MSDNPVNTSVSAQDQDDQLGILQRRRIEANIIAPIYRIMVREFGQERAADVIREAITEDARKAGARFASAEPEGANLQTFIAIQALWEKDDALVTETEKATDDEFIYTVHRCAYAEMYKEMGLAEIGKLLSCTRDFEFIEGYDPSIGLTRTQTVMEGASHCDFHYQRKTS</sequence>
<accession>A0A6J5YKN5</accession>
<organism evidence="1">
    <name type="scientific">freshwater metagenome</name>
    <dbReference type="NCBI Taxonomy" id="449393"/>
    <lineage>
        <taxon>unclassified sequences</taxon>
        <taxon>metagenomes</taxon>
        <taxon>ecological metagenomes</taxon>
    </lineage>
</organism>
<proteinExistence type="predicted"/>
<dbReference type="EMBL" id="CAESAJ010000008">
    <property type="protein sequence ID" value="CAB4330821.1"/>
    <property type="molecule type" value="Genomic_DNA"/>
</dbReference>
<name>A0A6J5YKN5_9ZZZZ</name>
<evidence type="ECO:0000313" key="1">
    <source>
        <dbReference type="EMBL" id="CAB4330821.1"/>
    </source>
</evidence>